<gene>
    <name evidence="2" type="ORF">LNQ49_01540</name>
</gene>
<dbReference type="NCBIfam" id="TIGR04131">
    <property type="entry name" value="Bac_Flav_CTERM"/>
    <property type="match status" value="1"/>
</dbReference>
<evidence type="ECO:0000313" key="3">
    <source>
        <dbReference type="Proteomes" id="UP001430919"/>
    </source>
</evidence>
<feature type="chain" id="PRO_5046190457" evidence="1">
    <location>
        <begin position="21"/>
        <end position="408"/>
    </location>
</feature>
<reference evidence="2" key="1">
    <citation type="submission" date="2021-11" db="EMBL/GenBank/DDBJ databases">
        <title>Description of novel Flavobacterium species.</title>
        <authorList>
            <person name="Saticioglu I.B."/>
            <person name="Ay H."/>
            <person name="Altun S."/>
            <person name="Duman M."/>
        </authorList>
    </citation>
    <scope>NUCLEOTIDE SEQUENCE</scope>
    <source>
        <strain evidence="2">F-65</strain>
    </source>
</reference>
<dbReference type="EMBL" id="JAJJMO010000001">
    <property type="protein sequence ID" value="MCC9070286.1"/>
    <property type="molecule type" value="Genomic_DNA"/>
</dbReference>
<dbReference type="RefSeq" id="WP_229987023.1">
    <property type="nucleotide sequence ID" value="NZ_JAJJMO010000001.1"/>
</dbReference>
<dbReference type="Pfam" id="PF13585">
    <property type="entry name" value="CHU_C"/>
    <property type="match status" value="1"/>
</dbReference>
<dbReference type="InterPro" id="IPR026341">
    <property type="entry name" value="T9SS_type_B"/>
</dbReference>
<name>A0ABS8MPZ8_9FLAO</name>
<keyword evidence="1" id="KW-0732">Signal</keyword>
<organism evidence="2 3">
    <name type="scientific">Flavobacterium pisciphilum</name>
    <dbReference type="NCBI Taxonomy" id="2893755"/>
    <lineage>
        <taxon>Bacteria</taxon>
        <taxon>Pseudomonadati</taxon>
        <taxon>Bacteroidota</taxon>
        <taxon>Flavobacteriia</taxon>
        <taxon>Flavobacteriales</taxon>
        <taxon>Flavobacteriaceae</taxon>
        <taxon>Flavobacterium</taxon>
    </lineage>
</organism>
<protein>
    <submittedName>
        <fullName evidence="2">Gliding motility-associated C-terminal domain-containing protein</fullName>
    </submittedName>
</protein>
<sequence>MTKIYIKAILSILFIGKLSAQTVNTGELSILPGTEFATVADFNNKQTGDFINDGQFIVYSNYNNDGLVTFSPKATSGLTYFKGSAVAQIISGIEQSEFNNVKFENRMIQPAFLLSSTISIYGVTDFYEGIISNNNLGGTIVFETNATHNNTSNDSYVDGYVERNGSKEFQFPIGDGGYFRPSAINQTSSIKNFFKSKYVFENSNVSYPHAQKEDNIALIDANEYWELESNQSTVDVALTLTWNSNTTPSELTKTDSNHSLAIVRWDDTQSKWKLYASAVDAQNETVTAAVDKSGIFTLAKVKIPNVDDVVVYNAVSPNDDGYNDYFNITGLEKFPDNTLEIYNRYGVKVFETSNYGANGNWFRGISEGRVTINRGEGLPTGTYFYILKFRVSNGTSKDKAGYLYINND</sequence>
<feature type="signal peptide" evidence="1">
    <location>
        <begin position="1"/>
        <end position="20"/>
    </location>
</feature>
<evidence type="ECO:0000313" key="2">
    <source>
        <dbReference type="EMBL" id="MCC9070286.1"/>
    </source>
</evidence>
<keyword evidence="3" id="KW-1185">Reference proteome</keyword>
<comment type="caution">
    <text evidence="2">The sequence shown here is derived from an EMBL/GenBank/DDBJ whole genome shotgun (WGS) entry which is preliminary data.</text>
</comment>
<proteinExistence type="predicted"/>
<accession>A0ABS8MPZ8</accession>
<dbReference type="Proteomes" id="UP001430919">
    <property type="component" value="Unassembled WGS sequence"/>
</dbReference>
<evidence type="ECO:0000256" key="1">
    <source>
        <dbReference type="SAM" id="SignalP"/>
    </source>
</evidence>